<dbReference type="PANTHER" id="PTHR42758:SF2">
    <property type="entry name" value="PHOSPHATIDYLGLYCEROL PHOSPHOLIPASE C"/>
    <property type="match status" value="1"/>
</dbReference>
<dbReference type="OMA" id="RIQFGIW"/>
<dbReference type="eggNOG" id="KOG2258">
    <property type="taxonomic scope" value="Eukaryota"/>
</dbReference>
<comment type="subcellular location">
    <subcellularLocation>
        <location evidence="1">Membrane</location>
    </subcellularLocation>
</comment>
<dbReference type="EMBL" id="AOGT01000342">
    <property type="protein sequence ID" value="EMG50211.1"/>
    <property type="molecule type" value="Genomic_DNA"/>
</dbReference>
<keyword evidence="7" id="KW-0472">Membrane</keyword>
<evidence type="ECO:0000256" key="7">
    <source>
        <dbReference type="ARBA" id="ARBA00023136"/>
    </source>
</evidence>
<keyword evidence="10" id="KW-1185">Reference proteome</keyword>
<keyword evidence="3" id="KW-0812">Transmembrane</keyword>
<dbReference type="OrthoDB" id="1058301at2759"/>
<dbReference type="Gene3D" id="3.20.20.190">
    <property type="entry name" value="Phosphatidylinositol (PI) phosphodiesterase"/>
    <property type="match status" value="1"/>
</dbReference>
<proteinExistence type="inferred from homology"/>
<comment type="similarity">
    <text evidence="2">Belongs to the glycerophosphoryl diester phosphodiesterase family.</text>
</comment>
<dbReference type="GO" id="GO:0005737">
    <property type="term" value="C:cytoplasm"/>
    <property type="evidence" value="ECO:0007669"/>
    <property type="project" value="UniProtKB-ARBA"/>
</dbReference>
<dbReference type="InterPro" id="IPR030395">
    <property type="entry name" value="GP_PDE_dom"/>
</dbReference>
<dbReference type="GO" id="GO:0034479">
    <property type="term" value="F:phosphatidylglycerol phospholipase C activity"/>
    <property type="evidence" value="ECO:0007669"/>
    <property type="project" value="TreeGrafter"/>
</dbReference>
<evidence type="ECO:0000256" key="6">
    <source>
        <dbReference type="ARBA" id="ARBA00023098"/>
    </source>
</evidence>
<evidence type="ECO:0000256" key="3">
    <source>
        <dbReference type="ARBA" id="ARBA00022692"/>
    </source>
</evidence>
<dbReference type="Pfam" id="PF03009">
    <property type="entry name" value="GDPD"/>
    <property type="match status" value="1"/>
</dbReference>
<feature type="domain" description="GP-PDE" evidence="8">
    <location>
        <begin position="7"/>
        <end position="287"/>
    </location>
</feature>
<dbReference type="GO" id="GO:0046475">
    <property type="term" value="P:glycerophospholipid catabolic process"/>
    <property type="evidence" value="ECO:0007669"/>
    <property type="project" value="TreeGrafter"/>
</dbReference>
<evidence type="ECO:0000256" key="2">
    <source>
        <dbReference type="ARBA" id="ARBA00007277"/>
    </source>
</evidence>
<protein>
    <recommendedName>
        <fullName evidence="8">GP-PDE domain-containing protein</fullName>
    </recommendedName>
</protein>
<dbReference type="HOGENOM" id="CLU_729591_0_0_1"/>
<keyword evidence="6" id="KW-0443">Lipid metabolism</keyword>
<evidence type="ECO:0000259" key="8">
    <source>
        <dbReference type="PROSITE" id="PS51704"/>
    </source>
</evidence>
<dbReference type="Proteomes" id="UP000011777">
    <property type="component" value="Unassembled WGS sequence"/>
</dbReference>
<keyword evidence="4" id="KW-0378">Hydrolase</keyword>
<name>M3IUC9_CANMX</name>
<evidence type="ECO:0000313" key="10">
    <source>
        <dbReference type="Proteomes" id="UP000011777"/>
    </source>
</evidence>
<accession>M3IUC9</accession>
<dbReference type="PROSITE" id="PS51704">
    <property type="entry name" value="GP_PDE"/>
    <property type="match status" value="1"/>
</dbReference>
<dbReference type="STRING" id="1245528.M3IUC9"/>
<dbReference type="GO" id="GO:0016020">
    <property type="term" value="C:membrane"/>
    <property type="evidence" value="ECO:0007669"/>
    <property type="project" value="UniProtKB-SubCell"/>
</dbReference>
<dbReference type="InterPro" id="IPR052271">
    <property type="entry name" value="GDPD-Related"/>
</dbReference>
<evidence type="ECO:0000256" key="4">
    <source>
        <dbReference type="ARBA" id="ARBA00022801"/>
    </source>
</evidence>
<dbReference type="PANTHER" id="PTHR42758">
    <property type="entry name" value="PHOSPHATIDYLGLYCEROL PHOSPHOLIPASE C"/>
    <property type="match status" value="1"/>
</dbReference>
<reference evidence="9 10" key="1">
    <citation type="submission" date="2013-02" db="EMBL/GenBank/DDBJ databases">
        <title>Genome sequence of Candida maltosa Xu316, a potential industrial strain for xylitol and ethanol production.</title>
        <authorList>
            <person name="Yu J."/>
            <person name="Wang Q."/>
            <person name="Geng X."/>
            <person name="Bao W."/>
            <person name="He P."/>
            <person name="Cai J."/>
        </authorList>
    </citation>
    <scope>NUCLEOTIDE SEQUENCE [LARGE SCALE GENOMIC DNA]</scope>
    <source>
        <strain evidence="10">Xu316</strain>
    </source>
</reference>
<evidence type="ECO:0000256" key="1">
    <source>
        <dbReference type="ARBA" id="ARBA00004370"/>
    </source>
</evidence>
<gene>
    <name evidence="9" type="ORF">G210_4766</name>
</gene>
<evidence type="ECO:0000256" key="5">
    <source>
        <dbReference type="ARBA" id="ARBA00022989"/>
    </source>
</evidence>
<dbReference type="InterPro" id="IPR017946">
    <property type="entry name" value="PLC-like_Pdiesterase_TIM-brl"/>
</dbReference>
<keyword evidence="5" id="KW-1133">Transmembrane helix</keyword>
<dbReference type="AlphaFoldDB" id="M3IUC9"/>
<sequence>MSSSSSPVIVGHRGFKGKFPENTFVGFNKCFELGGTVIETDLWLSSDNVIVISHDQSTKRVFVDKDGKETNYNISLTPYDPVLKNLKTIEGNYPLFTFRELLTWFKNYVDEHPGKEYKLELDIKRLNPAKIAKNIVEDLQSVHSDITWWYDKIQFGIWDLNVLKYLNQDDFFQDKFINGQQFDVFHISVNWRDSIHYINYNFYLDETTPVDRAKIKLTGVSLIYISTWSTGFLTKFVPLLRIQDLKLYSWTINNKFQFDYLSKVGKLADLVEYGVISDDPELMNKYKEQQQQEEASGSGELVPLIKSESKHYYNENGDLTLDLTFQQRLFHWLYLQFNLLVGKRVSVDEQQFAAKVDENKIREIKPNGIAVWIFQTLQKFGIF</sequence>
<evidence type="ECO:0000313" key="9">
    <source>
        <dbReference type="EMBL" id="EMG50211.1"/>
    </source>
</evidence>
<organism evidence="9 10">
    <name type="scientific">Candida maltosa (strain Xu316)</name>
    <name type="common">Yeast</name>
    <dbReference type="NCBI Taxonomy" id="1245528"/>
    <lineage>
        <taxon>Eukaryota</taxon>
        <taxon>Fungi</taxon>
        <taxon>Dikarya</taxon>
        <taxon>Ascomycota</taxon>
        <taxon>Saccharomycotina</taxon>
        <taxon>Pichiomycetes</taxon>
        <taxon>Debaryomycetaceae</taxon>
        <taxon>Candida/Lodderomyces clade</taxon>
        <taxon>Candida</taxon>
    </lineage>
</organism>
<comment type="caution">
    <text evidence="9">The sequence shown here is derived from an EMBL/GenBank/DDBJ whole genome shotgun (WGS) entry which is preliminary data.</text>
</comment>
<dbReference type="SUPFAM" id="SSF51695">
    <property type="entry name" value="PLC-like phosphodiesterases"/>
    <property type="match status" value="1"/>
</dbReference>